<sequence>MLLCSYMLMSLSEISLALFPMTPGSTMNSPQAIFTSFKLPKPSLTTVPSGNIFGNQLLTSTPEHLNMVASSPSSPDESPKSLTP</sequence>
<evidence type="ECO:0000313" key="3">
    <source>
        <dbReference type="Proteomes" id="UP001153148"/>
    </source>
</evidence>
<feature type="non-terminal residue" evidence="2">
    <location>
        <position position="84"/>
    </location>
</feature>
<gene>
    <name evidence="2" type="ORF">TPAB3V08_LOCUS498</name>
</gene>
<proteinExistence type="predicted"/>
<keyword evidence="3" id="KW-1185">Reference proteome</keyword>
<name>A0ABN7NJW1_TIMPD</name>
<evidence type="ECO:0000313" key="2">
    <source>
        <dbReference type="EMBL" id="CAG2053443.1"/>
    </source>
</evidence>
<reference evidence="2" key="1">
    <citation type="submission" date="2021-03" db="EMBL/GenBank/DDBJ databases">
        <authorList>
            <person name="Tran Van P."/>
        </authorList>
    </citation>
    <scope>NUCLEOTIDE SEQUENCE</scope>
</reference>
<evidence type="ECO:0000256" key="1">
    <source>
        <dbReference type="SAM" id="SignalP"/>
    </source>
</evidence>
<organism evidence="2 3">
    <name type="scientific">Timema podura</name>
    <name type="common">Walking stick</name>
    <dbReference type="NCBI Taxonomy" id="61482"/>
    <lineage>
        <taxon>Eukaryota</taxon>
        <taxon>Metazoa</taxon>
        <taxon>Ecdysozoa</taxon>
        <taxon>Arthropoda</taxon>
        <taxon>Hexapoda</taxon>
        <taxon>Insecta</taxon>
        <taxon>Pterygota</taxon>
        <taxon>Neoptera</taxon>
        <taxon>Polyneoptera</taxon>
        <taxon>Phasmatodea</taxon>
        <taxon>Timematodea</taxon>
        <taxon>Timematoidea</taxon>
        <taxon>Timematidae</taxon>
        <taxon>Timema</taxon>
    </lineage>
</organism>
<accession>A0ABN7NJW1</accession>
<dbReference type="Proteomes" id="UP001153148">
    <property type="component" value="Unassembled WGS sequence"/>
</dbReference>
<keyword evidence="1" id="KW-0732">Signal</keyword>
<evidence type="ECO:0008006" key="4">
    <source>
        <dbReference type="Google" id="ProtNLM"/>
    </source>
</evidence>
<feature type="chain" id="PRO_5047161291" description="Secreted protein" evidence="1">
    <location>
        <begin position="18"/>
        <end position="84"/>
    </location>
</feature>
<protein>
    <recommendedName>
        <fullName evidence="4">Secreted protein</fullName>
    </recommendedName>
</protein>
<dbReference type="EMBL" id="CAJPIN010000385">
    <property type="protein sequence ID" value="CAG2053443.1"/>
    <property type="molecule type" value="Genomic_DNA"/>
</dbReference>
<comment type="caution">
    <text evidence="2">The sequence shown here is derived from an EMBL/GenBank/DDBJ whole genome shotgun (WGS) entry which is preliminary data.</text>
</comment>
<feature type="signal peptide" evidence="1">
    <location>
        <begin position="1"/>
        <end position="17"/>
    </location>
</feature>